<evidence type="ECO:0000313" key="1">
    <source>
        <dbReference type="EMBL" id="RVW79346.1"/>
    </source>
</evidence>
<proteinExistence type="predicted"/>
<dbReference type="EMBL" id="QGNW01000282">
    <property type="protein sequence ID" value="RVW79346.1"/>
    <property type="molecule type" value="Genomic_DNA"/>
</dbReference>
<protein>
    <submittedName>
        <fullName evidence="1">Uncharacterized protein</fullName>
    </submittedName>
</protein>
<dbReference type="AlphaFoldDB" id="A0A438H444"/>
<name>A0A438H444_VITVI</name>
<sequence length="63" mass="7227">MAEVLEMVFQIWDLKPIWEFLAPFHEHLISIANWNWVLVLRNVVSLAFGLSGCGEQGFVCKHG</sequence>
<organism evidence="1 2">
    <name type="scientific">Vitis vinifera</name>
    <name type="common">Grape</name>
    <dbReference type="NCBI Taxonomy" id="29760"/>
    <lineage>
        <taxon>Eukaryota</taxon>
        <taxon>Viridiplantae</taxon>
        <taxon>Streptophyta</taxon>
        <taxon>Embryophyta</taxon>
        <taxon>Tracheophyta</taxon>
        <taxon>Spermatophyta</taxon>
        <taxon>Magnoliopsida</taxon>
        <taxon>eudicotyledons</taxon>
        <taxon>Gunneridae</taxon>
        <taxon>Pentapetalae</taxon>
        <taxon>rosids</taxon>
        <taxon>Vitales</taxon>
        <taxon>Vitaceae</taxon>
        <taxon>Viteae</taxon>
        <taxon>Vitis</taxon>
    </lineage>
</organism>
<gene>
    <name evidence="1" type="ORF">CK203_040867</name>
</gene>
<accession>A0A438H444</accession>
<reference evidence="1 2" key="1">
    <citation type="journal article" date="2018" name="PLoS Genet.">
        <title>Population sequencing reveals clonal diversity and ancestral inbreeding in the grapevine cultivar Chardonnay.</title>
        <authorList>
            <person name="Roach M.J."/>
            <person name="Johnson D.L."/>
            <person name="Bohlmann J."/>
            <person name="van Vuuren H.J."/>
            <person name="Jones S.J."/>
            <person name="Pretorius I.S."/>
            <person name="Schmidt S.A."/>
            <person name="Borneman A.R."/>
        </authorList>
    </citation>
    <scope>NUCLEOTIDE SEQUENCE [LARGE SCALE GENOMIC DNA]</scope>
    <source>
        <strain evidence="2">cv. Chardonnay</strain>
        <tissue evidence="1">Leaf</tissue>
    </source>
</reference>
<dbReference type="Proteomes" id="UP000288805">
    <property type="component" value="Unassembled WGS sequence"/>
</dbReference>
<evidence type="ECO:0000313" key="2">
    <source>
        <dbReference type="Proteomes" id="UP000288805"/>
    </source>
</evidence>
<comment type="caution">
    <text evidence="1">The sequence shown here is derived from an EMBL/GenBank/DDBJ whole genome shotgun (WGS) entry which is preliminary data.</text>
</comment>